<dbReference type="GO" id="GO:0003700">
    <property type="term" value="F:DNA-binding transcription factor activity"/>
    <property type="evidence" value="ECO:0007669"/>
    <property type="project" value="TreeGrafter"/>
</dbReference>
<dbReference type="AlphaFoldDB" id="A0A5C4MU48"/>
<protein>
    <recommendedName>
        <fullName evidence="2">LysR substrate-binding domain-containing protein</fullName>
    </recommendedName>
</protein>
<name>A0A5C4MU48_9RHOB</name>
<dbReference type="Gene3D" id="3.40.190.290">
    <property type="match status" value="1"/>
</dbReference>
<organism evidence="3 4">
    <name type="scientific">Rubellimicrobium rubrum</name>
    <dbReference type="NCBI Taxonomy" id="2585369"/>
    <lineage>
        <taxon>Bacteria</taxon>
        <taxon>Pseudomonadati</taxon>
        <taxon>Pseudomonadota</taxon>
        <taxon>Alphaproteobacteria</taxon>
        <taxon>Rhodobacterales</taxon>
        <taxon>Roseobacteraceae</taxon>
        <taxon>Rubellimicrobium</taxon>
    </lineage>
</organism>
<comment type="similarity">
    <text evidence="1">Belongs to the LysR transcriptional regulatory family.</text>
</comment>
<accession>A0A5C4MU48</accession>
<evidence type="ECO:0000259" key="2">
    <source>
        <dbReference type="Pfam" id="PF03466"/>
    </source>
</evidence>
<proteinExistence type="inferred from homology"/>
<evidence type="ECO:0000256" key="1">
    <source>
        <dbReference type="ARBA" id="ARBA00009437"/>
    </source>
</evidence>
<dbReference type="InterPro" id="IPR005119">
    <property type="entry name" value="LysR_subst-bd"/>
</dbReference>
<dbReference type="PANTHER" id="PTHR30537:SF3">
    <property type="entry name" value="TRANSCRIPTIONAL REGULATORY PROTEIN"/>
    <property type="match status" value="1"/>
</dbReference>
<evidence type="ECO:0000313" key="4">
    <source>
        <dbReference type="Proteomes" id="UP000305887"/>
    </source>
</evidence>
<dbReference type="Proteomes" id="UP000305887">
    <property type="component" value="Unassembled WGS sequence"/>
</dbReference>
<dbReference type="GO" id="GO:0006351">
    <property type="term" value="P:DNA-templated transcription"/>
    <property type="evidence" value="ECO:0007669"/>
    <property type="project" value="TreeGrafter"/>
</dbReference>
<dbReference type="RefSeq" id="WP_139078263.1">
    <property type="nucleotide sequence ID" value="NZ_VDFU01000027.1"/>
</dbReference>
<keyword evidence="4" id="KW-1185">Reference proteome</keyword>
<reference evidence="3 4" key="1">
    <citation type="submission" date="2019-06" db="EMBL/GenBank/DDBJ databases">
        <title>YIM 131921 draft genome.</title>
        <authorList>
            <person name="Jiang L."/>
        </authorList>
    </citation>
    <scope>NUCLEOTIDE SEQUENCE [LARGE SCALE GENOMIC DNA]</scope>
    <source>
        <strain evidence="3 4">YIM 131921</strain>
    </source>
</reference>
<dbReference type="InterPro" id="IPR058163">
    <property type="entry name" value="LysR-type_TF_proteobact-type"/>
</dbReference>
<feature type="domain" description="LysR substrate-binding" evidence="2">
    <location>
        <begin position="58"/>
        <end position="154"/>
    </location>
</feature>
<dbReference type="OrthoDB" id="9798121at2"/>
<sequence>MSRLVREFTASLEVGQFTPCARRLDPTAAALGLVDNAKVKEVPAKTLNLKVRGRSHQLFGILKIAAFVMVGSLRLPVLADLRPPKPSIQIEFVASDATQNLLGRAADIAICIADPTQYALIARKVRDTPMGLFATRGYFDRRGRVFSRKDLGGHEPSGSIEVIS</sequence>
<dbReference type="Pfam" id="PF03466">
    <property type="entry name" value="LysR_substrate"/>
    <property type="match status" value="1"/>
</dbReference>
<evidence type="ECO:0000313" key="3">
    <source>
        <dbReference type="EMBL" id="TNC47307.1"/>
    </source>
</evidence>
<dbReference type="GO" id="GO:0043565">
    <property type="term" value="F:sequence-specific DNA binding"/>
    <property type="evidence" value="ECO:0007669"/>
    <property type="project" value="TreeGrafter"/>
</dbReference>
<gene>
    <name evidence="3" type="ORF">FHG66_17090</name>
</gene>
<dbReference type="SUPFAM" id="SSF53850">
    <property type="entry name" value="Periplasmic binding protein-like II"/>
    <property type="match status" value="1"/>
</dbReference>
<dbReference type="EMBL" id="VDFU01000027">
    <property type="protein sequence ID" value="TNC47307.1"/>
    <property type="molecule type" value="Genomic_DNA"/>
</dbReference>
<comment type="caution">
    <text evidence="3">The sequence shown here is derived from an EMBL/GenBank/DDBJ whole genome shotgun (WGS) entry which is preliminary data.</text>
</comment>
<dbReference type="PANTHER" id="PTHR30537">
    <property type="entry name" value="HTH-TYPE TRANSCRIPTIONAL REGULATOR"/>
    <property type="match status" value="1"/>
</dbReference>